<dbReference type="InterPro" id="IPR001781">
    <property type="entry name" value="Znf_LIM"/>
</dbReference>
<feature type="compositionally biased region" description="Low complexity" evidence="5">
    <location>
        <begin position="406"/>
        <end position="462"/>
    </location>
</feature>
<feature type="region of interest" description="Disordered" evidence="5">
    <location>
        <begin position="377"/>
        <end position="462"/>
    </location>
</feature>
<accession>A0A7E4ZY98</accession>
<dbReference type="Pfam" id="PF00412">
    <property type="entry name" value="LIM"/>
    <property type="match status" value="2"/>
</dbReference>
<evidence type="ECO:0000313" key="7">
    <source>
        <dbReference type="Proteomes" id="UP000492821"/>
    </source>
</evidence>
<dbReference type="CDD" id="cd08368">
    <property type="entry name" value="LIM"/>
    <property type="match status" value="1"/>
</dbReference>
<evidence type="ECO:0000256" key="2">
    <source>
        <dbReference type="ARBA" id="ARBA00022833"/>
    </source>
</evidence>
<dbReference type="PROSITE" id="PS50023">
    <property type="entry name" value="LIM_DOMAIN_2"/>
    <property type="match status" value="1"/>
</dbReference>
<dbReference type="WBParaSite" id="Pan_g2702.t1">
    <property type="protein sequence ID" value="Pan_g2702.t1"/>
    <property type="gene ID" value="Pan_g2702"/>
</dbReference>
<reference evidence="8" key="2">
    <citation type="submission" date="2020-10" db="UniProtKB">
        <authorList>
            <consortium name="WormBaseParasite"/>
        </authorList>
    </citation>
    <scope>IDENTIFICATION</scope>
</reference>
<feature type="region of interest" description="Disordered" evidence="5">
    <location>
        <begin position="251"/>
        <end position="274"/>
    </location>
</feature>
<feature type="region of interest" description="Disordered" evidence="5">
    <location>
        <begin position="1"/>
        <end position="47"/>
    </location>
</feature>
<evidence type="ECO:0000256" key="4">
    <source>
        <dbReference type="PROSITE-ProRule" id="PRU00125"/>
    </source>
</evidence>
<dbReference type="GO" id="GO:0061061">
    <property type="term" value="P:muscle structure development"/>
    <property type="evidence" value="ECO:0007669"/>
    <property type="project" value="TreeGrafter"/>
</dbReference>
<dbReference type="GO" id="GO:0001725">
    <property type="term" value="C:stress fiber"/>
    <property type="evidence" value="ECO:0007669"/>
    <property type="project" value="TreeGrafter"/>
</dbReference>
<dbReference type="InterPro" id="IPR050604">
    <property type="entry name" value="PDZ-LIM_domain"/>
</dbReference>
<feature type="region of interest" description="Disordered" evidence="5">
    <location>
        <begin position="70"/>
        <end position="89"/>
    </location>
</feature>
<dbReference type="GO" id="GO:0031941">
    <property type="term" value="C:filamentous actin"/>
    <property type="evidence" value="ECO:0007669"/>
    <property type="project" value="TreeGrafter"/>
</dbReference>
<name>A0A7E4ZY98_PANRE</name>
<evidence type="ECO:0000313" key="8">
    <source>
        <dbReference type="WBParaSite" id="Pan_g2702.t1"/>
    </source>
</evidence>
<keyword evidence="2 4" id="KW-0862">Zinc</keyword>
<dbReference type="PANTHER" id="PTHR24214">
    <property type="entry name" value="PDZ AND LIM DOMAIN PROTEIN ZASP"/>
    <property type="match status" value="1"/>
</dbReference>
<dbReference type="PANTHER" id="PTHR24214:SF38">
    <property type="entry name" value="PDZ AND LIM DOMAIN PROTEIN ZASP-RELATED"/>
    <property type="match status" value="1"/>
</dbReference>
<sequence length="624" mass="64489">MSRSPRVSECSTATNANFPSTANAPSTVPTARSVSGTSNASTSTAASADSAFSQIGRQLSRFLNVITGRNAEPGQVKPSRSVPSLGNRGTVYRPSVVRRKGLQKWMFICQACNKPITEFDVQEGAAVMALDAAWHRKHIACVKCGANVGDERRRFVATKAGHRKMAMCIDCHMEAENPNCAVCDRQLFENCIEAEGKKMHHLCFTCERCKAPFEEGQYALIGGKPYDLDCWYFKQYEAAFANGQNSMLFDFSSPPPNATGTDSSSSGPTVCEDPPTFQRKTTELCALLDIPVAPTSPKDKSKESLSGEIMENDPSFGKGGKDKRSVPDAPKASNNDDLKALDEIKHPLPAVILPPPLSPPGEKKKVNFDAERMKEEPIVPLFSPASSPGRKQAEAKAAKDEKKDIATAIAKTELLTSTATTTSGTTGTTGSTNTTTSSAGTGATTTSGLTATSTHSSSSESVSSIIVTTSDTTLTGPSLLASTQKGTSTVSVASTQPATATVSVASTQDGGTASIASDGSGAKAGVQNGKEQPLSPAIPGSSPAITPTAVEPGAVAQAVAPVSASIAPPSVSTAPTSASAAPSSGPTALPVYLTYPIIAGLSVSHVPTAPSTAPTAPPPPADPK</sequence>
<dbReference type="GO" id="GO:0030036">
    <property type="term" value="P:actin cytoskeleton organization"/>
    <property type="evidence" value="ECO:0007669"/>
    <property type="project" value="TreeGrafter"/>
</dbReference>
<keyword evidence="7" id="KW-1185">Reference proteome</keyword>
<feature type="region of interest" description="Disordered" evidence="5">
    <location>
        <begin position="292"/>
        <end position="335"/>
    </location>
</feature>
<evidence type="ECO:0000259" key="6">
    <source>
        <dbReference type="PROSITE" id="PS50023"/>
    </source>
</evidence>
<dbReference type="GO" id="GO:0051371">
    <property type="term" value="F:muscle alpha-actinin binding"/>
    <property type="evidence" value="ECO:0007669"/>
    <property type="project" value="TreeGrafter"/>
</dbReference>
<feature type="compositionally biased region" description="Low complexity" evidence="5">
    <location>
        <begin position="33"/>
        <end position="47"/>
    </location>
</feature>
<dbReference type="GO" id="GO:0046872">
    <property type="term" value="F:metal ion binding"/>
    <property type="evidence" value="ECO:0007669"/>
    <property type="project" value="UniProtKB-KW"/>
</dbReference>
<reference evidence="7" key="1">
    <citation type="journal article" date="2013" name="Genetics">
        <title>The draft genome and transcriptome of Panagrellus redivivus are shaped by the harsh demands of a free-living lifestyle.</title>
        <authorList>
            <person name="Srinivasan J."/>
            <person name="Dillman A.R."/>
            <person name="Macchietto M.G."/>
            <person name="Heikkinen L."/>
            <person name="Lakso M."/>
            <person name="Fracchia K.M."/>
            <person name="Antoshechkin I."/>
            <person name="Mortazavi A."/>
            <person name="Wong G."/>
            <person name="Sternberg P.W."/>
        </authorList>
    </citation>
    <scope>NUCLEOTIDE SEQUENCE [LARGE SCALE GENOMIC DNA]</scope>
    <source>
        <strain evidence="7">MT8872</strain>
    </source>
</reference>
<evidence type="ECO:0000256" key="1">
    <source>
        <dbReference type="ARBA" id="ARBA00022723"/>
    </source>
</evidence>
<feature type="compositionally biased region" description="Polar residues" evidence="5">
    <location>
        <begin position="1"/>
        <end position="32"/>
    </location>
</feature>
<dbReference type="GO" id="GO:0005912">
    <property type="term" value="C:adherens junction"/>
    <property type="evidence" value="ECO:0007669"/>
    <property type="project" value="TreeGrafter"/>
</dbReference>
<feature type="region of interest" description="Disordered" evidence="5">
    <location>
        <begin position="567"/>
        <end position="586"/>
    </location>
</feature>
<dbReference type="Gene3D" id="2.10.110.10">
    <property type="entry name" value="Cysteine Rich Protein"/>
    <property type="match status" value="2"/>
</dbReference>
<dbReference type="GO" id="GO:0003779">
    <property type="term" value="F:actin binding"/>
    <property type="evidence" value="ECO:0007669"/>
    <property type="project" value="TreeGrafter"/>
</dbReference>
<feature type="compositionally biased region" description="Basic and acidic residues" evidence="5">
    <location>
        <begin position="391"/>
        <end position="405"/>
    </location>
</feature>
<feature type="compositionally biased region" description="Polar residues" evidence="5">
    <location>
        <begin position="258"/>
        <end position="268"/>
    </location>
</feature>
<proteinExistence type="predicted"/>
<dbReference type="Proteomes" id="UP000492821">
    <property type="component" value="Unassembled WGS sequence"/>
</dbReference>
<keyword evidence="1 4" id="KW-0479">Metal-binding</keyword>
<protein>
    <submittedName>
        <fullName evidence="8">LIM zinc-binding domain-containing protein</fullName>
    </submittedName>
</protein>
<organism evidence="7 8">
    <name type="scientific">Panagrellus redivivus</name>
    <name type="common">Microworm</name>
    <dbReference type="NCBI Taxonomy" id="6233"/>
    <lineage>
        <taxon>Eukaryota</taxon>
        <taxon>Metazoa</taxon>
        <taxon>Ecdysozoa</taxon>
        <taxon>Nematoda</taxon>
        <taxon>Chromadorea</taxon>
        <taxon>Rhabditida</taxon>
        <taxon>Tylenchina</taxon>
        <taxon>Panagrolaimomorpha</taxon>
        <taxon>Panagrolaimoidea</taxon>
        <taxon>Panagrolaimidae</taxon>
        <taxon>Panagrellus</taxon>
    </lineage>
</organism>
<feature type="region of interest" description="Disordered" evidence="5">
    <location>
        <begin position="481"/>
        <end position="504"/>
    </location>
</feature>
<evidence type="ECO:0000256" key="5">
    <source>
        <dbReference type="SAM" id="MobiDB-lite"/>
    </source>
</evidence>
<keyword evidence="3 4" id="KW-0440">LIM domain</keyword>
<evidence type="ECO:0000256" key="3">
    <source>
        <dbReference type="ARBA" id="ARBA00023038"/>
    </source>
</evidence>
<feature type="domain" description="LIM zinc-binding" evidence="6">
    <location>
        <begin position="178"/>
        <end position="238"/>
    </location>
</feature>
<dbReference type="AlphaFoldDB" id="A0A7E4ZY98"/>
<dbReference type="SMART" id="SM00132">
    <property type="entry name" value="LIM"/>
    <property type="match status" value="2"/>
</dbReference>